<keyword evidence="1" id="KW-1133">Transmembrane helix</keyword>
<dbReference type="RefSeq" id="WP_052473961.1">
    <property type="nucleotide sequence ID" value="NZ_JXRQ01000015.1"/>
</dbReference>
<sequence>MTIYQKGMTAIALTVLSGLFALKGFDLLQTLENRDGAGTGVYFLIFEINDQVQWQHVPDYAYSFFVISLITFVSAGLMLKGIQPKKITVQ</sequence>
<name>A0A0C2VQY5_9BACL</name>
<reference evidence="2 3" key="1">
    <citation type="submission" date="2015-01" db="EMBL/GenBank/DDBJ databases">
        <title>Genome sequence of Jeotgalibacillus alimentarius.</title>
        <authorList>
            <person name="Goh K.M."/>
            <person name="Chan K.-G."/>
            <person name="Yaakop A.S."/>
            <person name="Ee R."/>
            <person name="Gan H.M."/>
            <person name="Chan C.S."/>
        </authorList>
    </citation>
    <scope>NUCLEOTIDE SEQUENCE [LARGE SCALE GENOMIC DNA]</scope>
    <source>
        <strain evidence="2 3">YKJ-13</strain>
    </source>
</reference>
<dbReference type="Proteomes" id="UP000031950">
    <property type="component" value="Unassembled WGS sequence"/>
</dbReference>
<dbReference type="OrthoDB" id="2454425at2"/>
<protein>
    <submittedName>
        <fullName evidence="2">Uncharacterized protein</fullName>
    </submittedName>
</protein>
<organism evidence="2 3">
    <name type="scientific">Jeotgalibacillus alimentarius</name>
    <dbReference type="NCBI Taxonomy" id="135826"/>
    <lineage>
        <taxon>Bacteria</taxon>
        <taxon>Bacillati</taxon>
        <taxon>Bacillota</taxon>
        <taxon>Bacilli</taxon>
        <taxon>Bacillales</taxon>
        <taxon>Caryophanaceae</taxon>
        <taxon>Jeotgalibacillus</taxon>
    </lineage>
</organism>
<dbReference type="PATRIC" id="fig|135826.4.peg.843"/>
<dbReference type="STRING" id="135826.KP77_08490"/>
<accession>A0A0C2VQY5</accession>
<proteinExistence type="predicted"/>
<evidence type="ECO:0000256" key="1">
    <source>
        <dbReference type="SAM" id="Phobius"/>
    </source>
</evidence>
<dbReference type="EMBL" id="JXRQ01000015">
    <property type="protein sequence ID" value="KIL51337.1"/>
    <property type="molecule type" value="Genomic_DNA"/>
</dbReference>
<gene>
    <name evidence="2" type="ORF">KP77_08490</name>
</gene>
<dbReference type="AlphaFoldDB" id="A0A0C2VQY5"/>
<keyword evidence="1" id="KW-0472">Membrane</keyword>
<feature type="transmembrane region" description="Helical" evidence="1">
    <location>
        <begin position="60"/>
        <end position="79"/>
    </location>
</feature>
<comment type="caution">
    <text evidence="2">The sequence shown here is derived from an EMBL/GenBank/DDBJ whole genome shotgun (WGS) entry which is preliminary data.</text>
</comment>
<keyword evidence="3" id="KW-1185">Reference proteome</keyword>
<evidence type="ECO:0000313" key="2">
    <source>
        <dbReference type="EMBL" id="KIL51337.1"/>
    </source>
</evidence>
<evidence type="ECO:0000313" key="3">
    <source>
        <dbReference type="Proteomes" id="UP000031950"/>
    </source>
</evidence>
<keyword evidence="1" id="KW-0812">Transmembrane</keyword>